<protein>
    <submittedName>
        <fullName evidence="8">Response regulator transcription factor</fullName>
    </submittedName>
</protein>
<dbReference type="InterPro" id="IPR000792">
    <property type="entry name" value="Tscrpt_reg_LuxR_C"/>
</dbReference>
<evidence type="ECO:0000256" key="2">
    <source>
        <dbReference type="ARBA" id="ARBA00023015"/>
    </source>
</evidence>
<dbReference type="PROSITE" id="PS00622">
    <property type="entry name" value="HTH_LUXR_1"/>
    <property type="match status" value="1"/>
</dbReference>
<dbReference type="InterPro" id="IPR039420">
    <property type="entry name" value="WalR-like"/>
</dbReference>
<evidence type="ECO:0000313" key="9">
    <source>
        <dbReference type="Proteomes" id="UP001499954"/>
    </source>
</evidence>
<dbReference type="InterPro" id="IPR011006">
    <property type="entry name" value="CheY-like_superfamily"/>
</dbReference>
<organism evidence="8 9">
    <name type="scientific">Agromyces allii</name>
    <dbReference type="NCBI Taxonomy" id="393607"/>
    <lineage>
        <taxon>Bacteria</taxon>
        <taxon>Bacillati</taxon>
        <taxon>Actinomycetota</taxon>
        <taxon>Actinomycetes</taxon>
        <taxon>Micrococcales</taxon>
        <taxon>Microbacteriaceae</taxon>
        <taxon>Agromyces</taxon>
    </lineage>
</organism>
<dbReference type="PROSITE" id="PS50043">
    <property type="entry name" value="HTH_LUXR_2"/>
    <property type="match status" value="1"/>
</dbReference>
<evidence type="ECO:0000256" key="4">
    <source>
        <dbReference type="ARBA" id="ARBA00023163"/>
    </source>
</evidence>
<dbReference type="InterPro" id="IPR001789">
    <property type="entry name" value="Sig_transdc_resp-reg_receiver"/>
</dbReference>
<evidence type="ECO:0000256" key="1">
    <source>
        <dbReference type="ARBA" id="ARBA00022553"/>
    </source>
</evidence>
<evidence type="ECO:0000259" key="6">
    <source>
        <dbReference type="PROSITE" id="PS50043"/>
    </source>
</evidence>
<dbReference type="SUPFAM" id="SSF46894">
    <property type="entry name" value="C-terminal effector domain of the bipartite response regulators"/>
    <property type="match status" value="1"/>
</dbReference>
<evidence type="ECO:0000259" key="7">
    <source>
        <dbReference type="PROSITE" id="PS50110"/>
    </source>
</evidence>
<proteinExistence type="predicted"/>
<sequence length="230" mass="23576">MTGGAATGGEANAGAGPSSDGAAGGIRLLIADDHPVVRAGVRAMLEAEPDLVVVADVDRADAAVRRANEGGVDVVLMDLQFPSDMQGAEATRHIRSQADAPRVLVLTNYDTDADILSAIEAGASGYLLKDSPPTELVAAIRAAATGEPAFAPGVSSRLDANGGLERLTGREAEVLGLVASGYTNREIGKALFLSEATVKSHLVHIFAKLEVGSRTAAVARARDLGIIRSN</sequence>
<dbReference type="PRINTS" id="PR00038">
    <property type="entry name" value="HTHLUXR"/>
</dbReference>
<keyword evidence="4" id="KW-0804">Transcription</keyword>
<feature type="domain" description="HTH luxR-type" evidence="6">
    <location>
        <begin position="160"/>
        <end position="225"/>
    </location>
</feature>
<dbReference type="CDD" id="cd06170">
    <property type="entry name" value="LuxR_C_like"/>
    <property type="match status" value="1"/>
</dbReference>
<accession>A0ABN2RCP3</accession>
<dbReference type="InterPro" id="IPR058245">
    <property type="entry name" value="NreC/VraR/RcsB-like_REC"/>
</dbReference>
<dbReference type="SMART" id="SM00421">
    <property type="entry name" value="HTH_LUXR"/>
    <property type="match status" value="1"/>
</dbReference>
<dbReference type="Pfam" id="PF00072">
    <property type="entry name" value="Response_reg"/>
    <property type="match status" value="1"/>
</dbReference>
<dbReference type="CDD" id="cd17535">
    <property type="entry name" value="REC_NarL-like"/>
    <property type="match status" value="1"/>
</dbReference>
<evidence type="ECO:0000313" key="8">
    <source>
        <dbReference type="EMBL" id="GAA1966980.1"/>
    </source>
</evidence>
<dbReference type="EMBL" id="BAAAMK010000011">
    <property type="protein sequence ID" value="GAA1966980.1"/>
    <property type="molecule type" value="Genomic_DNA"/>
</dbReference>
<dbReference type="PROSITE" id="PS50110">
    <property type="entry name" value="RESPONSE_REGULATORY"/>
    <property type="match status" value="1"/>
</dbReference>
<evidence type="ECO:0000256" key="5">
    <source>
        <dbReference type="PROSITE-ProRule" id="PRU00169"/>
    </source>
</evidence>
<evidence type="ECO:0000256" key="3">
    <source>
        <dbReference type="ARBA" id="ARBA00023125"/>
    </source>
</evidence>
<feature type="domain" description="Response regulatory" evidence="7">
    <location>
        <begin position="27"/>
        <end position="144"/>
    </location>
</feature>
<dbReference type="SUPFAM" id="SSF52172">
    <property type="entry name" value="CheY-like"/>
    <property type="match status" value="1"/>
</dbReference>
<keyword evidence="3" id="KW-0238">DNA-binding</keyword>
<dbReference type="Gene3D" id="3.40.50.2300">
    <property type="match status" value="1"/>
</dbReference>
<keyword evidence="1 5" id="KW-0597">Phosphoprotein</keyword>
<name>A0ABN2RCP3_9MICO</name>
<dbReference type="InterPro" id="IPR016032">
    <property type="entry name" value="Sig_transdc_resp-reg_C-effctor"/>
</dbReference>
<comment type="caution">
    <text evidence="8">The sequence shown here is derived from an EMBL/GenBank/DDBJ whole genome shotgun (WGS) entry which is preliminary data.</text>
</comment>
<dbReference type="SMART" id="SM00448">
    <property type="entry name" value="REC"/>
    <property type="match status" value="1"/>
</dbReference>
<dbReference type="PANTHER" id="PTHR43214:SF24">
    <property type="entry name" value="TRANSCRIPTIONAL REGULATORY PROTEIN NARL-RELATED"/>
    <property type="match status" value="1"/>
</dbReference>
<reference evidence="8 9" key="1">
    <citation type="journal article" date="2019" name="Int. J. Syst. Evol. Microbiol.">
        <title>The Global Catalogue of Microorganisms (GCM) 10K type strain sequencing project: providing services to taxonomists for standard genome sequencing and annotation.</title>
        <authorList>
            <consortium name="The Broad Institute Genomics Platform"/>
            <consortium name="The Broad Institute Genome Sequencing Center for Infectious Disease"/>
            <person name="Wu L."/>
            <person name="Ma J."/>
        </authorList>
    </citation>
    <scope>NUCLEOTIDE SEQUENCE [LARGE SCALE GENOMIC DNA]</scope>
    <source>
        <strain evidence="8 9">JCM 13584</strain>
    </source>
</reference>
<feature type="modified residue" description="4-aspartylphosphate" evidence="5">
    <location>
        <position position="78"/>
    </location>
</feature>
<keyword evidence="2" id="KW-0805">Transcription regulation</keyword>
<dbReference type="Proteomes" id="UP001499954">
    <property type="component" value="Unassembled WGS sequence"/>
</dbReference>
<dbReference type="PANTHER" id="PTHR43214">
    <property type="entry name" value="TWO-COMPONENT RESPONSE REGULATOR"/>
    <property type="match status" value="1"/>
</dbReference>
<keyword evidence="9" id="KW-1185">Reference proteome</keyword>
<dbReference type="Pfam" id="PF00196">
    <property type="entry name" value="GerE"/>
    <property type="match status" value="1"/>
</dbReference>
<gene>
    <name evidence="8" type="ORF">GCM10009717_37380</name>
</gene>